<dbReference type="AlphaFoldDB" id="A0AAV9GXL8"/>
<feature type="region of interest" description="Disordered" evidence="1">
    <location>
        <begin position="28"/>
        <end position="133"/>
    </location>
</feature>
<evidence type="ECO:0000256" key="1">
    <source>
        <dbReference type="SAM" id="MobiDB-lite"/>
    </source>
</evidence>
<evidence type="ECO:0000313" key="2">
    <source>
        <dbReference type="EMBL" id="KAK4452972.1"/>
    </source>
</evidence>
<dbReference type="Proteomes" id="UP001321760">
    <property type="component" value="Unassembled WGS sequence"/>
</dbReference>
<comment type="caution">
    <text evidence="2">The sequence shown here is derived from an EMBL/GenBank/DDBJ whole genome shotgun (WGS) entry which is preliminary data.</text>
</comment>
<organism evidence="2 3">
    <name type="scientific">Podospora aff. communis PSN243</name>
    <dbReference type="NCBI Taxonomy" id="3040156"/>
    <lineage>
        <taxon>Eukaryota</taxon>
        <taxon>Fungi</taxon>
        <taxon>Dikarya</taxon>
        <taxon>Ascomycota</taxon>
        <taxon>Pezizomycotina</taxon>
        <taxon>Sordariomycetes</taxon>
        <taxon>Sordariomycetidae</taxon>
        <taxon>Sordariales</taxon>
        <taxon>Podosporaceae</taxon>
        <taxon>Podospora</taxon>
    </lineage>
</organism>
<accession>A0AAV9GXL8</accession>
<dbReference type="EMBL" id="MU865922">
    <property type="protein sequence ID" value="KAK4452972.1"/>
    <property type="molecule type" value="Genomic_DNA"/>
</dbReference>
<proteinExistence type="predicted"/>
<protein>
    <submittedName>
        <fullName evidence="2">Uncharacterized protein</fullName>
    </submittedName>
</protein>
<sequence>MGTSTSTPEPGSPPSVRTKLKAKLRAVLYPRDNPDQDELPIRRSRFGSFRTGKTPDATPDPIAVYFNHKLPNSATTPPPPTQSQHPTQPQQTQGAPSSVQPNPAYAPYEPHRDPAPRHPATTRRLPLNRPPPLRQHTLLPLPAPHRRKSHLLAQCNLRRTTSIPAPILSYQSHTLPLYPWNFPTGILLLNEAKSYLCLPESMSTAQMVLNLLTRWHALRAHISCVEPGVVRAVDAVDFRGVENSLGVRYDEWMFLGDWIGSRVPLFWEEREWKGERGDGEWAWVRKRKEWWVGESPLREVSYADDFEDVHSGGIIGLAL</sequence>
<reference evidence="2" key="2">
    <citation type="submission" date="2023-05" db="EMBL/GenBank/DDBJ databases">
        <authorList>
            <consortium name="Lawrence Berkeley National Laboratory"/>
            <person name="Steindorff A."/>
            <person name="Hensen N."/>
            <person name="Bonometti L."/>
            <person name="Westerberg I."/>
            <person name="Brannstrom I.O."/>
            <person name="Guillou S."/>
            <person name="Cros-Aarteil S."/>
            <person name="Calhoun S."/>
            <person name="Haridas S."/>
            <person name="Kuo A."/>
            <person name="Mondo S."/>
            <person name="Pangilinan J."/>
            <person name="Riley R."/>
            <person name="Labutti K."/>
            <person name="Andreopoulos B."/>
            <person name="Lipzen A."/>
            <person name="Chen C."/>
            <person name="Yanf M."/>
            <person name="Daum C."/>
            <person name="Ng V."/>
            <person name="Clum A."/>
            <person name="Ohm R."/>
            <person name="Martin F."/>
            <person name="Silar P."/>
            <person name="Natvig D."/>
            <person name="Lalanne C."/>
            <person name="Gautier V."/>
            <person name="Ament-Velasquez S.L."/>
            <person name="Kruys A."/>
            <person name="Hutchinson M.I."/>
            <person name="Powell A.J."/>
            <person name="Barry K."/>
            <person name="Miller A.N."/>
            <person name="Grigoriev I.V."/>
            <person name="Debuchy R."/>
            <person name="Gladieux P."/>
            <person name="Thoren M.H."/>
            <person name="Johannesson H."/>
        </authorList>
    </citation>
    <scope>NUCLEOTIDE SEQUENCE</scope>
    <source>
        <strain evidence="2">PSN243</strain>
    </source>
</reference>
<name>A0AAV9GXL8_9PEZI</name>
<reference evidence="2" key="1">
    <citation type="journal article" date="2023" name="Mol. Phylogenet. Evol.">
        <title>Genome-scale phylogeny and comparative genomics of the fungal order Sordariales.</title>
        <authorList>
            <person name="Hensen N."/>
            <person name="Bonometti L."/>
            <person name="Westerberg I."/>
            <person name="Brannstrom I.O."/>
            <person name="Guillou S."/>
            <person name="Cros-Aarteil S."/>
            <person name="Calhoun S."/>
            <person name="Haridas S."/>
            <person name="Kuo A."/>
            <person name="Mondo S."/>
            <person name="Pangilinan J."/>
            <person name="Riley R."/>
            <person name="LaButti K."/>
            <person name="Andreopoulos B."/>
            <person name="Lipzen A."/>
            <person name="Chen C."/>
            <person name="Yan M."/>
            <person name="Daum C."/>
            <person name="Ng V."/>
            <person name="Clum A."/>
            <person name="Steindorff A."/>
            <person name="Ohm R.A."/>
            <person name="Martin F."/>
            <person name="Silar P."/>
            <person name="Natvig D.O."/>
            <person name="Lalanne C."/>
            <person name="Gautier V."/>
            <person name="Ament-Velasquez S.L."/>
            <person name="Kruys A."/>
            <person name="Hutchinson M.I."/>
            <person name="Powell A.J."/>
            <person name="Barry K."/>
            <person name="Miller A.N."/>
            <person name="Grigoriev I.V."/>
            <person name="Debuchy R."/>
            <person name="Gladieux P."/>
            <person name="Hiltunen Thoren M."/>
            <person name="Johannesson H."/>
        </authorList>
    </citation>
    <scope>NUCLEOTIDE SEQUENCE</scope>
    <source>
        <strain evidence="2">PSN243</strain>
    </source>
</reference>
<gene>
    <name evidence="2" type="ORF">QBC34DRAFT_376945</name>
</gene>
<keyword evidence="3" id="KW-1185">Reference proteome</keyword>
<evidence type="ECO:0000313" key="3">
    <source>
        <dbReference type="Proteomes" id="UP001321760"/>
    </source>
</evidence>
<feature type="compositionally biased region" description="Low complexity" evidence="1">
    <location>
        <begin position="82"/>
        <end position="93"/>
    </location>
</feature>